<feature type="compositionally biased region" description="Low complexity" evidence="1">
    <location>
        <begin position="231"/>
        <end position="249"/>
    </location>
</feature>
<feature type="domain" description="WSC" evidence="4">
    <location>
        <begin position="17"/>
        <end position="103"/>
    </location>
</feature>
<sequence>MRASYALLPLVLARTIVAALSICATDNTSPISPTYYQFQSNGYCQTLCQSSGYAYAVLQGYNCWCSNETPSLNTDMSNCDDSCPGFPSDKCAATGYYGYILVNADLVVTPASSTTSTTPTPTSKSTPTSTTPTPTVPTSTSPTTPSTTSIPATTSATEDTETTEEATSSVATPSVASSTSGVLSALATTSASSTPVLTSSLQPVTSIVYSVKTVTNSATVEYFTTQIATTTTPGATDTSSNNNGINGTNPSKKSNKGFFQSKGKVAGVFTAVGIVIAAILAALLWFLCRKRSDDEDIESSEDYEKKTFDPIQSGALARAGTISASMNRSMAGHGHHHSIGGETMYGPFYSRRASINTNSPQRVDSQVTRSSGNMPKIDDDEYLEIDQRLDPQSAMFINADNSNISLYDEYDYSRKLGVVNPDVSSSLRAVDPEAGMSSVEEEDESALIEEVHHKRDGSDKSGYSYDQ</sequence>
<evidence type="ECO:0000256" key="3">
    <source>
        <dbReference type="SAM" id="SignalP"/>
    </source>
</evidence>
<evidence type="ECO:0000256" key="2">
    <source>
        <dbReference type="SAM" id="Phobius"/>
    </source>
</evidence>
<dbReference type="Pfam" id="PF01822">
    <property type="entry name" value="WSC"/>
    <property type="match status" value="1"/>
</dbReference>
<evidence type="ECO:0000259" key="4">
    <source>
        <dbReference type="PROSITE" id="PS51212"/>
    </source>
</evidence>
<feature type="chain" id="PRO_5009134333" description="WSC domain-containing protein" evidence="3">
    <location>
        <begin position="20"/>
        <end position="467"/>
    </location>
</feature>
<evidence type="ECO:0000313" key="6">
    <source>
        <dbReference type="Proteomes" id="UP000094336"/>
    </source>
</evidence>
<keyword evidence="6" id="KW-1185">Reference proteome</keyword>
<reference evidence="6" key="1">
    <citation type="submission" date="2016-05" db="EMBL/GenBank/DDBJ databases">
        <title>Comparative genomics of biotechnologically important yeasts.</title>
        <authorList>
            <consortium name="DOE Joint Genome Institute"/>
            <person name="Riley R."/>
            <person name="Haridas S."/>
            <person name="Wolfe K.H."/>
            <person name="Lopes M.R."/>
            <person name="Hittinger C.T."/>
            <person name="Goker M."/>
            <person name="Salamov A."/>
            <person name="Wisecaver J."/>
            <person name="Long T.M."/>
            <person name="Aerts A.L."/>
            <person name="Barry K."/>
            <person name="Choi C."/>
            <person name="Clum A."/>
            <person name="Coughlan A.Y."/>
            <person name="Deshpande S."/>
            <person name="Douglass A.P."/>
            <person name="Hanson S.J."/>
            <person name="Klenk H.-P."/>
            <person name="Labutti K."/>
            <person name="Lapidus A."/>
            <person name="Lindquist E."/>
            <person name="Lipzen A."/>
            <person name="Meier-Kolthoff J.P."/>
            <person name="Ohm R.A."/>
            <person name="Otillar R.P."/>
            <person name="Pangilinan J."/>
            <person name="Peng Y."/>
            <person name="Rokas A."/>
            <person name="Rosa C.A."/>
            <person name="Scheuner C."/>
            <person name="Sibirny A.A."/>
            <person name="Slot J.C."/>
            <person name="Stielow J.B."/>
            <person name="Sun H."/>
            <person name="Kurtzman C.P."/>
            <person name="Blackwell M."/>
            <person name="Grigoriev I.V."/>
            <person name="Jeffries T.W."/>
        </authorList>
    </citation>
    <scope>NUCLEOTIDE SEQUENCE [LARGE SCALE GENOMIC DNA]</scope>
    <source>
        <strain evidence="6">NRRL Y-12698</strain>
    </source>
</reference>
<keyword evidence="2" id="KW-0472">Membrane</keyword>
<name>A0A1E3QPM8_9ASCO</name>
<feature type="compositionally biased region" description="Polar residues" evidence="1">
    <location>
        <begin position="355"/>
        <end position="373"/>
    </location>
</feature>
<feature type="region of interest" description="Disordered" evidence="1">
    <location>
        <begin position="429"/>
        <end position="467"/>
    </location>
</feature>
<feature type="region of interest" description="Disordered" evidence="1">
    <location>
        <begin position="231"/>
        <end position="254"/>
    </location>
</feature>
<proteinExistence type="predicted"/>
<feature type="region of interest" description="Disordered" evidence="1">
    <location>
        <begin position="111"/>
        <end position="175"/>
    </location>
</feature>
<feature type="region of interest" description="Disordered" evidence="1">
    <location>
        <begin position="355"/>
        <end position="377"/>
    </location>
</feature>
<keyword evidence="3" id="KW-0732">Signal</keyword>
<feature type="compositionally biased region" description="Low complexity" evidence="1">
    <location>
        <begin position="165"/>
        <end position="175"/>
    </location>
</feature>
<dbReference type="OrthoDB" id="2537459at2759"/>
<feature type="compositionally biased region" description="Basic and acidic residues" evidence="1">
    <location>
        <begin position="449"/>
        <end position="459"/>
    </location>
</feature>
<organism evidence="5 6">
    <name type="scientific">Babjeviella inositovora NRRL Y-12698</name>
    <dbReference type="NCBI Taxonomy" id="984486"/>
    <lineage>
        <taxon>Eukaryota</taxon>
        <taxon>Fungi</taxon>
        <taxon>Dikarya</taxon>
        <taxon>Ascomycota</taxon>
        <taxon>Saccharomycotina</taxon>
        <taxon>Pichiomycetes</taxon>
        <taxon>Serinales incertae sedis</taxon>
        <taxon>Babjeviella</taxon>
    </lineage>
</organism>
<dbReference type="STRING" id="984486.A0A1E3QPM8"/>
<dbReference type="EMBL" id="KV454432">
    <property type="protein sequence ID" value="ODQ79645.1"/>
    <property type="molecule type" value="Genomic_DNA"/>
</dbReference>
<dbReference type="GeneID" id="30146981"/>
<dbReference type="RefSeq" id="XP_018984973.1">
    <property type="nucleotide sequence ID" value="XM_019129128.1"/>
</dbReference>
<dbReference type="Proteomes" id="UP000094336">
    <property type="component" value="Unassembled WGS sequence"/>
</dbReference>
<keyword evidence="2" id="KW-1133">Transmembrane helix</keyword>
<dbReference type="SMART" id="SM00321">
    <property type="entry name" value="WSC"/>
    <property type="match status" value="1"/>
</dbReference>
<protein>
    <recommendedName>
        <fullName evidence="4">WSC domain-containing protein</fullName>
    </recommendedName>
</protein>
<feature type="transmembrane region" description="Helical" evidence="2">
    <location>
        <begin position="265"/>
        <end position="287"/>
    </location>
</feature>
<accession>A0A1E3QPM8</accession>
<dbReference type="AlphaFoldDB" id="A0A1E3QPM8"/>
<dbReference type="PROSITE" id="PS51212">
    <property type="entry name" value="WSC"/>
    <property type="match status" value="1"/>
</dbReference>
<keyword evidence="2" id="KW-0812">Transmembrane</keyword>
<dbReference type="InterPro" id="IPR002889">
    <property type="entry name" value="WSC_carb-bd"/>
</dbReference>
<evidence type="ECO:0000313" key="5">
    <source>
        <dbReference type="EMBL" id="ODQ79645.1"/>
    </source>
</evidence>
<feature type="compositionally biased region" description="Low complexity" evidence="1">
    <location>
        <begin position="111"/>
        <end position="157"/>
    </location>
</feature>
<feature type="signal peptide" evidence="3">
    <location>
        <begin position="1"/>
        <end position="19"/>
    </location>
</feature>
<evidence type="ECO:0000256" key="1">
    <source>
        <dbReference type="SAM" id="MobiDB-lite"/>
    </source>
</evidence>
<gene>
    <name evidence="5" type="ORF">BABINDRAFT_162021</name>
</gene>